<dbReference type="EMBL" id="JAUSVS010000001">
    <property type="protein sequence ID" value="MDQ0463092.1"/>
    <property type="molecule type" value="Genomic_DNA"/>
</dbReference>
<dbReference type="Gene3D" id="3.60.15.10">
    <property type="entry name" value="Ribonuclease Z/Hydroxyacylglutathione hydrolase-like"/>
    <property type="match status" value="1"/>
</dbReference>
<dbReference type="RefSeq" id="WP_307346390.1">
    <property type="nucleotide sequence ID" value="NZ_JAUSVS010000001.1"/>
</dbReference>
<dbReference type="PANTHER" id="PTHR42773:SF1">
    <property type="entry name" value="METALLO-BETA-LACTAMASE FAMILY PROTEIN"/>
    <property type="match status" value="1"/>
</dbReference>
<dbReference type="SUPFAM" id="SSF56281">
    <property type="entry name" value="Metallo-hydrolase/oxidoreductase"/>
    <property type="match status" value="1"/>
</dbReference>
<dbReference type="InterPro" id="IPR001279">
    <property type="entry name" value="Metallo-B-lactamas"/>
</dbReference>
<dbReference type="InterPro" id="IPR036866">
    <property type="entry name" value="RibonucZ/Hydroxyglut_hydro"/>
</dbReference>
<evidence type="ECO:0000313" key="3">
    <source>
        <dbReference type="Proteomes" id="UP001228905"/>
    </source>
</evidence>
<dbReference type="SMART" id="SM00849">
    <property type="entry name" value="Lactamase_B"/>
    <property type="match status" value="1"/>
</dbReference>
<dbReference type="Pfam" id="PF00753">
    <property type="entry name" value="Lactamase_B"/>
    <property type="match status" value="1"/>
</dbReference>
<name>A0ABU0IM41_9CAUL</name>
<feature type="domain" description="Metallo-beta-lactamase" evidence="1">
    <location>
        <begin position="19"/>
        <end position="184"/>
    </location>
</feature>
<keyword evidence="3" id="KW-1185">Reference proteome</keyword>
<evidence type="ECO:0000259" key="1">
    <source>
        <dbReference type="SMART" id="SM00849"/>
    </source>
</evidence>
<protein>
    <recommendedName>
        <fullName evidence="1">Metallo-beta-lactamase domain-containing protein</fullName>
    </recommendedName>
</protein>
<gene>
    <name evidence="2" type="ORF">QO010_000840</name>
</gene>
<sequence>MQEILPGVFLVRQNGGKGFGYSHFVRRPSGNLLLDASRMGSLSDSFDDFEALGGVAAVVISDRHLGGPPTNQIAERFGARVYCSAIEAEAMGHRTNAAHIDHVMPFERATVEGDVRLIPTPGHTPGQFSTLAEVGGARILFTADFVWREGGRWRPGNLSRKKMIKSFEGLRDLAFDHVAPWTGYGQTEFFVPIASVDAAVDEMIAACSKP</sequence>
<organism evidence="2 3">
    <name type="scientific">Caulobacter ginsengisoli</name>
    <dbReference type="NCBI Taxonomy" id="400775"/>
    <lineage>
        <taxon>Bacteria</taxon>
        <taxon>Pseudomonadati</taxon>
        <taxon>Pseudomonadota</taxon>
        <taxon>Alphaproteobacteria</taxon>
        <taxon>Caulobacterales</taxon>
        <taxon>Caulobacteraceae</taxon>
        <taxon>Caulobacter</taxon>
    </lineage>
</organism>
<evidence type="ECO:0000313" key="2">
    <source>
        <dbReference type="EMBL" id="MDQ0463092.1"/>
    </source>
</evidence>
<comment type="caution">
    <text evidence="2">The sequence shown here is derived from an EMBL/GenBank/DDBJ whole genome shotgun (WGS) entry which is preliminary data.</text>
</comment>
<accession>A0ABU0IM41</accession>
<reference evidence="2 3" key="1">
    <citation type="submission" date="2023-07" db="EMBL/GenBank/DDBJ databases">
        <title>Genomic Encyclopedia of Type Strains, Phase IV (KMG-IV): sequencing the most valuable type-strain genomes for metagenomic binning, comparative biology and taxonomic classification.</title>
        <authorList>
            <person name="Goeker M."/>
        </authorList>
    </citation>
    <scope>NUCLEOTIDE SEQUENCE [LARGE SCALE GENOMIC DNA]</scope>
    <source>
        <strain evidence="2 3">DSM 18695</strain>
    </source>
</reference>
<dbReference type="PANTHER" id="PTHR42773">
    <property type="entry name" value="METALLO-BETA-LACTAMASE-RELATED"/>
    <property type="match status" value="1"/>
</dbReference>
<dbReference type="Proteomes" id="UP001228905">
    <property type="component" value="Unassembled WGS sequence"/>
</dbReference>
<proteinExistence type="predicted"/>